<accession>A0ABV6JMP5</accession>
<proteinExistence type="predicted"/>
<comment type="caution">
    <text evidence="1">The sequence shown here is derived from an EMBL/GenBank/DDBJ whole genome shotgun (WGS) entry which is preliminary data.</text>
</comment>
<sequence length="178" mass="19264">MPYAISLLFDDTAAAHVRRMWCALAEQVGSDDAIRLGYPPHMTLAVLPDTAPIADVEEAAFRVTGKWTTLSVVLAGLGVFPRTRPVIWAAPVVTSELLARHADLHAALMPFGVHPHYRPGSWVPHVTLSQEGAVSADRAIEAAGSAWSGPVSAECRQVELVRFRPVDVLRSQALLEVQ</sequence>
<gene>
    <name evidence="1" type="ORF">ACFFGY_01945</name>
</gene>
<reference evidence="1 2" key="1">
    <citation type="submission" date="2024-09" db="EMBL/GenBank/DDBJ databases">
        <authorList>
            <person name="Sun Q."/>
            <person name="Mori K."/>
        </authorList>
    </citation>
    <scope>NUCLEOTIDE SEQUENCE [LARGE SCALE GENOMIC DNA]</scope>
    <source>
        <strain evidence="1 2">TBRC 5777</strain>
    </source>
</reference>
<keyword evidence="1" id="KW-0436">Ligase</keyword>
<dbReference type="GO" id="GO:0016874">
    <property type="term" value="F:ligase activity"/>
    <property type="evidence" value="ECO:0007669"/>
    <property type="project" value="UniProtKB-KW"/>
</dbReference>
<evidence type="ECO:0000313" key="2">
    <source>
        <dbReference type="Proteomes" id="UP001589865"/>
    </source>
</evidence>
<dbReference type="PANTHER" id="PTHR36039">
    <property type="match status" value="1"/>
</dbReference>
<dbReference type="PANTHER" id="PTHR36039:SF2">
    <property type="entry name" value="RNA LIGASE_CYCLIC NUCLEOTIDE PHOSPHODIESTERASE FAMILY PROTEIN"/>
    <property type="match status" value="1"/>
</dbReference>
<dbReference type="Proteomes" id="UP001589865">
    <property type="component" value="Unassembled WGS sequence"/>
</dbReference>
<dbReference type="EMBL" id="JBHLUN010000002">
    <property type="protein sequence ID" value="MFC0406992.1"/>
    <property type="molecule type" value="Genomic_DNA"/>
</dbReference>
<organism evidence="1 2">
    <name type="scientific">Roseomonas elaeocarpi</name>
    <dbReference type="NCBI Taxonomy" id="907779"/>
    <lineage>
        <taxon>Bacteria</taxon>
        <taxon>Pseudomonadati</taxon>
        <taxon>Pseudomonadota</taxon>
        <taxon>Alphaproteobacteria</taxon>
        <taxon>Acetobacterales</taxon>
        <taxon>Roseomonadaceae</taxon>
        <taxon>Roseomonas</taxon>
    </lineage>
</organism>
<dbReference type="Gene3D" id="3.90.1140.10">
    <property type="entry name" value="Cyclic phosphodiesterase"/>
    <property type="match status" value="1"/>
</dbReference>
<dbReference type="SUPFAM" id="SSF55144">
    <property type="entry name" value="LigT-like"/>
    <property type="match status" value="1"/>
</dbReference>
<evidence type="ECO:0000313" key="1">
    <source>
        <dbReference type="EMBL" id="MFC0406992.1"/>
    </source>
</evidence>
<name>A0ABV6JMP5_9PROT</name>
<dbReference type="Pfam" id="PF13563">
    <property type="entry name" value="2_5_RNA_ligase2"/>
    <property type="match status" value="1"/>
</dbReference>
<keyword evidence="2" id="KW-1185">Reference proteome</keyword>
<protein>
    <submittedName>
        <fullName evidence="1">2'-5' RNA ligase family protein</fullName>
    </submittedName>
</protein>
<dbReference type="RefSeq" id="WP_377042683.1">
    <property type="nucleotide sequence ID" value="NZ_JBHLUN010000002.1"/>
</dbReference>
<dbReference type="InterPro" id="IPR009097">
    <property type="entry name" value="Cyclic_Pdiesterase"/>
</dbReference>